<dbReference type="PANTHER" id="PTHR46494:SF3">
    <property type="entry name" value="ZINC TRANSPORT PROTEIN ZNTB"/>
    <property type="match status" value="1"/>
</dbReference>
<evidence type="ECO:0000256" key="4">
    <source>
        <dbReference type="ARBA" id="ARBA00022475"/>
    </source>
</evidence>
<dbReference type="Pfam" id="PF01544">
    <property type="entry name" value="CorA"/>
    <property type="match status" value="1"/>
</dbReference>
<keyword evidence="4" id="KW-1003">Cell membrane</keyword>
<feature type="transmembrane region" description="Helical" evidence="11">
    <location>
        <begin position="298"/>
        <end position="320"/>
    </location>
</feature>
<sequence>MTTNKKPTGLIHSIVLDCEGGMRQLDWNEIPHTKDNLWLHFDYTEQEVHQWFKEHSGLNEIAQEVLLSDDSRPHIIRQHDNLLAVFRGINLNPKSSPEDMVSLRIWTNGRILISTRKRRLLSTGDIIECLTEGNGPINIPLLFISWLDQIVKRMADTIDNLEDNLLAQEYLLEDEDLGSIRAELLKIRKQSIGIRRYLTPQREAMNKLINEPLTWLHEMYRLNLITIADRQIKHIEDIDALRERSGMVQDEINNLMSEKMNHRSYVLTIIAAIFLPLGFFTGLMGINVGGMPGVDNINAFWIVVFICFSLCFGLLATFFLKKWI</sequence>
<dbReference type="Proteomes" id="UP000234420">
    <property type="component" value="Unassembled WGS sequence"/>
</dbReference>
<keyword evidence="6 11" id="KW-0812">Transmembrane</keyword>
<proteinExistence type="inferred from homology"/>
<comment type="similarity">
    <text evidence="2">Belongs to the CorA metal ion transporter (MIT) (TC 1.A.35) family.</text>
</comment>
<evidence type="ECO:0000256" key="10">
    <source>
        <dbReference type="ARBA" id="ARBA00023136"/>
    </source>
</evidence>
<organism evidence="12 13">
    <name type="scientific">Photobacterium carnosum</name>
    <dbReference type="NCBI Taxonomy" id="2023717"/>
    <lineage>
        <taxon>Bacteria</taxon>
        <taxon>Pseudomonadati</taxon>
        <taxon>Pseudomonadota</taxon>
        <taxon>Gammaproteobacteria</taxon>
        <taxon>Vibrionales</taxon>
        <taxon>Vibrionaceae</taxon>
        <taxon>Photobacterium</taxon>
    </lineage>
</organism>
<keyword evidence="5" id="KW-0997">Cell inner membrane</keyword>
<dbReference type="OrthoDB" id="9803484at2"/>
<evidence type="ECO:0000256" key="11">
    <source>
        <dbReference type="SAM" id="Phobius"/>
    </source>
</evidence>
<dbReference type="InterPro" id="IPR002523">
    <property type="entry name" value="MgTranspt_CorA/ZnTranspt_ZntB"/>
</dbReference>
<evidence type="ECO:0000256" key="1">
    <source>
        <dbReference type="ARBA" id="ARBA00004651"/>
    </source>
</evidence>
<dbReference type="SUPFAM" id="SSF143865">
    <property type="entry name" value="CorA soluble domain-like"/>
    <property type="match status" value="1"/>
</dbReference>
<reference evidence="12 13" key="1">
    <citation type="journal article" date="2018" name="Syst. Appl. Microbiol.">
        <title>Photobacterium carnosum sp. nov., isolated from spoiled modified atmosphere packaged poultry meat.</title>
        <authorList>
            <person name="Hilgarth M."/>
            <person name="Fuertes S."/>
            <person name="Ehrmann M."/>
            <person name="Vogel R.F."/>
        </authorList>
    </citation>
    <scope>NUCLEOTIDE SEQUENCE [LARGE SCALE GENOMIC DNA]</scope>
    <source>
        <strain evidence="12 13">TMW 2.2021</strain>
    </source>
</reference>
<evidence type="ECO:0000256" key="9">
    <source>
        <dbReference type="ARBA" id="ARBA00023065"/>
    </source>
</evidence>
<dbReference type="GO" id="GO:0015095">
    <property type="term" value="F:magnesium ion transmembrane transporter activity"/>
    <property type="evidence" value="ECO:0007669"/>
    <property type="project" value="TreeGrafter"/>
</dbReference>
<evidence type="ECO:0000256" key="8">
    <source>
        <dbReference type="ARBA" id="ARBA00022989"/>
    </source>
</evidence>
<dbReference type="GO" id="GO:0005886">
    <property type="term" value="C:plasma membrane"/>
    <property type="evidence" value="ECO:0007669"/>
    <property type="project" value="UniProtKB-SubCell"/>
</dbReference>
<comment type="caution">
    <text evidence="12">The sequence shown here is derived from an EMBL/GenBank/DDBJ whole genome shotgun (WGS) entry which is preliminary data.</text>
</comment>
<dbReference type="GeneID" id="69966397"/>
<dbReference type="RefSeq" id="WP_065208968.1">
    <property type="nucleotide sequence ID" value="NZ_BPPU01000005.1"/>
</dbReference>
<dbReference type="GO" id="GO:0050897">
    <property type="term" value="F:cobalt ion binding"/>
    <property type="evidence" value="ECO:0007669"/>
    <property type="project" value="TreeGrafter"/>
</dbReference>
<keyword evidence="7" id="KW-0862">Zinc</keyword>
<evidence type="ECO:0000313" key="12">
    <source>
        <dbReference type="EMBL" id="PLC56628.1"/>
    </source>
</evidence>
<dbReference type="EMBL" id="NPIB01000027">
    <property type="protein sequence ID" value="PLC56628.1"/>
    <property type="molecule type" value="Genomic_DNA"/>
</dbReference>
<dbReference type="AlphaFoldDB" id="A0A2N4UNM7"/>
<dbReference type="SUPFAM" id="SSF144083">
    <property type="entry name" value="Magnesium transport protein CorA, transmembrane region"/>
    <property type="match status" value="1"/>
</dbReference>
<name>A0A2N4UNM7_9GAMM</name>
<dbReference type="Gene3D" id="3.30.460.20">
    <property type="entry name" value="CorA soluble domain-like"/>
    <property type="match status" value="1"/>
</dbReference>
<keyword evidence="9" id="KW-0406">Ion transport</keyword>
<evidence type="ECO:0000256" key="7">
    <source>
        <dbReference type="ARBA" id="ARBA00022833"/>
    </source>
</evidence>
<dbReference type="InterPro" id="IPR045861">
    <property type="entry name" value="CorA_cytoplasmic_dom"/>
</dbReference>
<keyword evidence="8 11" id="KW-1133">Transmembrane helix</keyword>
<keyword evidence="3" id="KW-0813">Transport</keyword>
<evidence type="ECO:0000256" key="5">
    <source>
        <dbReference type="ARBA" id="ARBA00022519"/>
    </source>
</evidence>
<evidence type="ECO:0000313" key="13">
    <source>
        <dbReference type="Proteomes" id="UP000234420"/>
    </source>
</evidence>
<keyword evidence="10 11" id="KW-0472">Membrane</keyword>
<evidence type="ECO:0000256" key="6">
    <source>
        <dbReference type="ARBA" id="ARBA00022692"/>
    </source>
</evidence>
<feature type="transmembrane region" description="Helical" evidence="11">
    <location>
        <begin position="265"/>
        <end position="286"/>
    </location>
</feature>
<evidence type="ECO:0000256" key="3">
    <source>
        <dbReference type="ARBA" id="ARBA00022448"/>
    </source>
</evidence>
<dbReference type="InterPro" id="IPR045863">
    <property type="entry name" value="CorA_TM1_TM2"/>
</dbReference>
<dbReference type="Gene3D" id="1.20.58.340">
    <property type="entry name" value="Magnesium transport protein CorA, transmembrane region"/>
    <property type="match status" value="2"/>
</dbReference>
<keyword evidence="13" id="KW-1185">Reference proteome</keyword>
<evidence type="ECO:0000256" key="2">
    <source>
        <dbReference type="ARBA" id="ARBA00009765"/>
    </source>
</evidence>
<accession>A0A2N4UNM7</accession>
<dbReference type="GO" id="GO:0015087">
    <property type="term" value="F:cobalt ion transmembrane transporter activity"/>
    <property type="evidence" value="ECO:0007669"/>
    <property type="project" value="TreeGrafter"/>
</dbReference>
<comment type="subcellular location">
    <subcellularLocation>
        <location evidence="1">Cell membrane</location>
        <topology evidence="1">Multi-pass membrane protein</topology>
    </subcellularLocation>
</comment>
<dbReference type="GO" id="GO:0000287">
    <property type="term" value="F:magnesium ion binding"/>
    <property type="evidence" value="ECO:0007669"/>
    <property type="project" value="TreeGrafter"/>
</dbReference>
<dbReference type="PANTHER" id="PTHR46494">
    <property type="entry name" value="CORA FAMILY METAL ION TRANSPORTER (EUROFUNG)"/>
    <property type="match status" value="1"/>
</dbReference>
<protein>
    <submittedName>
        <fullName evidence="12">Zinc transporter ZntB</fullName>
    </submittedName>
</protein>
<gene>
    <name evidence="12" type="ORF">CIK00_17565</name>
</gene>
<dbReference type="CDD" id="cd12833">
    <property type="entry name" value="ZntB-like_1"/>
    <property type="match status" value="1"/>
</dbReference>